<keyword evidence="5" id="KW-0547">Nucleotide-binding</keyword>
<dbReference type="GO" id="GO:0005524">
    <property type="term" value="F:ATP binding"/>
    <property type="evidence" value="ECO:0007669"/>
    <property type="project" value="UniProtKB-KW"/>
</dbReference>
<keyword evidence="6" id="KW-0227">DNA damage</keyword>
<dbReference type="GO" id="GO:0003678">
    <property type="term" value="F:DNA helicase activity"/>
    <property type="evidence" value="ECO:0007669"/>
    <property type="project" value="InterPro"/>
</dbReference>
<dbReference type="PROSITE" id="PS51193">
    <property type="entry name" value="HELICASE_ATP_BIND_2"/>
    <property type="match status" value="1"/>
</dbReference>
<comment type="subcellular location">
    <subcellularLocation>
        <location evidence="1">Nucleus</location>
    </subcellularLocation>
</comment>
<dbReference type="GO" id="GO:0005634">
    <property type="term" value="C:nucleus"/>
    <property type="evidence" value="ECO:0007669"/>
    <property type="project" value="UniProtKB-SubCell"/>
</dbReference>
<accession>A0A1D2AB38</accession>
<dbReference type="Pfam" id="PF13307">
    <property type="entry name" value="Helicase_C_2"/>
    <property type="match status" value="1"/>
</dbReference>
<feature type="region of interest" description="Disordered" evidence="18">
    <location>
        <begin position="768"/>
        <end position="794"/>
    </location>
</feature>
<evidence type="ECO:0000256" key="10">
    <source>
        <dbReference type="ARBA" id="ARBA00023004"/>
    </source>
</evidence>
<evidence type="ECO:0000256" key="11">
    <source>
        <dbReference type="ARBA" id="ARBA00023014"/>
    </source>
</evidence>
<feature type="compositionally biased region" description="Low complexity" evidence="18">
    <location>
        <begin position="956"/>
        <end position="969"/>
    </location>
</feature>
<evidence type="ECO:0000256" key="7">
    <source>
        <dbReference type="ARBA" id="ARBA00022801"/>
    </source>
</evidence>
<keyword evidence="7" id="KW-0378">Hydrolase</keyword>
<keyword evidence="13" id="KW-0234">DNA repair</keyword>
<evidence type="ECO:0000256" key="2">
    <source>
        <dbReference type="ARBA" id="ARBA00009146"/>
    </source>
</evidence>
<dbReference type="InterPro" id="IPR014013">
    <property type="entry name" value="Helic_SF1/SF2_ATP-bd_DinG/Rad3"/>
</dbReference>
<feature type="compositionally biased region" description="Low complexity" evidence="18">
    <location>
        <begin position="375"/>
        <end position="388"/>
    </location>
</feature>
<keyword evidence="3" id="KW-0004">4Fe-4S</keyword>
<dbReference type="SMART" id="SM00491">
    <property type="entry name" value="HELICc2"/>
    <property type="match status" value="1"/>
</dbReference>
<dbReference type="InterPro" id="IPR014001">
    <property type="entry name" value="Helicase_ATP-bd"/>
</dbReference>
<dbReference type="PANTHER" id="PTHR11472:SF47">
    <property type="entry name" value="FANCONI ANEMIA GROUP J PROTEIN"/>
    <property type="match status" value="1"/>
</dbReference>
<evidence type="ECO:0000256" key="14">
    <source>
        <dbReference type="ARBA" id="ARBA00023235"/>
    </source>
</evidence>
<dbReference type="FunFam" id="3.40.50.300:FF:000431">
    <property type="entry name" value="Regulator of telomere elongation helicase 1"/>
    <property type="match status" value="1"/>
</dbReference>
<evidence type="ECO:0000256" key="3">
    <source>
        <dbReference type="ARBA" id="ARBA00022485"/>
    </source>
</evidence>
<keyword evidence="4" id="KW-0479">Metal-binding</keyword>
<keyword evidence="14" id="KW-0413">Isomerase</keyword>
<dbReference type="GO" id="GO:1990918">
    <property type="term" value="P:double-strand break repair involved in meiotic recombination"/>
    <property type="evidence" value="ECO:0007669"/>
    <property type="project" value="TreeGrafter"/>
</dbReference>
<dbReference type="CDD" id="cd18788">
    <property type="entry name" value="SF2_C_XPD"/>
    <property type="match status" value="1"/>
</dbReference>
<dbReference type="SUPFAM" id="SSF52540">
    <property type="entry name" value="P-loop containing nucleoside triphosphate hydrolases"/>
    <property type="match status" value="1"/>
</dbReference>
<evidence type="ECO:0000256" key="16">
    <source>
        <dbReference type="ARBA" id="ARBA00049360"/>
    </source>
</evidence>
<organism evidence="20">
    <name type="scientific">Auxenochlorella protothecoides</name>
    <name type="common">Green microalga</name>
    <name type="synonym">Chlorella protothecoides</name>
    <dbReference type="NCBI Taxonomy" id="3075"/>
    <lineage>
        <taxon>Eukaryota</taxon>
        <taxon>Viridiplantae</taxon>
        <taxon>Chlorophyta</taxon>
        <taxon>core chlorophytes</taxon>
        <taxon>Trebouxiophyceae</taxon>
        <taxon>Chlorellales</taxon>
        <taxon>Chlorellaceae</taxon>
        <taxon>Auxenochlorella</taxon>
    </lineage>
</organism>
<evidence type="ECO:0000259" key="19">
    <source>
        <dbReference type="PROSITE" id="PS51193"/>
    </source>
</evidence>
<keyword evidence="15" id="KW-0539">Nucleus</keyword>
<evidence type="ECO:0000256" key="9">
    <source>
        <dbReference type="ARBA" id="ARBA00022840"/>
    </source>
</evidence>
<keyword evidence="8" id="KW-0347">Helicase</keyword>
<feature type="region of interest" description="Disordered" evidence="18">
    <location>
        <begin position="936"/>
        <end position="969"/>
    </location>
</feature>
<feature type="region of interest" description="Disordered" evidence="18">
    <location>
        <begin position="72"/>
        <end position="114"/>
    </location>
</feature>
<dbReference type="Gene3D" id="3.40.50.300">
    <property type="entry name" value="P-loop containing nucleotide triphosphate hydrolases"/>
    <property type="match status" value="2"/>
</dbReference>
<name>A0A1D2AB38_AUXPR</name>
<dbReference type="InterPro" id="IPR045028">
    <property type="entry name" value="DinG/Rad3-like"/>
</dbReference>
<evidence type="ECO:0000256" key="13">
    <source>
        <dbReference type="ARBA" id="ARBA00023204"/>
    </source>
</evidence>
<feature type="domain" description="Helicase ATP-binding" evidence="19">
    <location>
        <begin position="10"/>
        <end position="344"/>
    </location>
</feature>
<sequence>MGTPTQYKIGGCDVVFPHQAYGVQLSFMNKCVQSLEGGRNALLEAPTGSGKTLSLLCSSLAWQQREKKRIEDGLPSAYPPSAAPPPEAPAPGLATEGGFLDPGSEAPGAPPVRRTAPKVFYSTRTHSQIAQVVAELRRSSYRPRMAILASKKHYCVNKFALSKPSIEEACDELLKEGQCSYFKGTQAVVSSGYSSRVHDIEELRSFARGQRACPYFLASKWSKEADMVFSPYSYLVDPVIRRALDISVEGNMLVFDEAHNMEDVAREAASMHLPAPEVLEIQTSFARAVAMNGKPEVYAPLADALLRLHEWLVAREADVAQGVIRIQKQNRFEKEEVVWQGPQLLAHLKDMALGADAVEALWVAYQAARAEEEAMQQSRGPQGASAPGPAAPGAPPVIAELAVRVGGKALGQTSRLIQILKLLHEVSTDGSRDFRLVFSRTFMGAEGRRGGALRFRRGGDEAGSQWVSAVSLWCLNPEVVFKSLSELAHSTVLTSGTLAPLEGFASELGTPFDVRLEAPHVVDMARQVWAGVIGMAPCRTQLNGVFRNVSTEAYQDGVGASVLALVGIVPDGVLLFFPSYSLLERLTQRWQTTGLWKRLASAKPIVTEPRGGGPEALAEVMKSYYDGVAAGKGGLFMAVCRGKVSEGLDFADANARAVIIVGLPYPAAYDKQVLEKKAYNDAGRARGLLSGSAWYSQQAFRALNQAIGRCIRHRADWGAIVLLDSRFEAPANQRGLSRWVRGSLTVQPSFDAALGSLRAFFERLASSPPLTLRPKPDPATPGPGAAKQEAGGCAEGGGAQDMGAVLARAPLPRWVSADTASFLAFLEASGCTLAAVGARYASLEAVAQDAVLDCFAAASEWLGDGKTLEQLAAVWKPCLPRGLLAAMGAGDADVAGGQEADVAALARALQPWTLAEVIPAMRQAYQQVMEGQGPALPGAMLPSPDLAQQSSVSPALGQPSTPLGQGPLQGPPVKASLISAYFPSSAEQGKRYMRSKAAAQAGAAGQQQKGGPGFQGSATLAARSAAAAASLYE</sequence>
<evidence type="ECO:0000313" key="20">
    <source>
        <dbReference type="EMBL" id="JAT76436.1"/>
    </source>
</evidence>
<dbReference type="AlphaFoldDB" id="A0A1D2AB38"/>
<comment type="similarity">
    <text evidence="2">Belongs to the helicase family. RAD3/XPD subfamily.</text>
</comment>
<evidence type="ECO:0000256" key="1">
    <source>
        <dbReference type="ARBA" id="ARBA00004123"/>
    </source>
</evidence>
<keyword evidence="9" id="KW-0067">ATP-binding</keyword>
<evidence type="ECO:0000256" key="5">
    <source>
        <dbReference type="ARBA" id="ARBA00022741"/>
    </source>
</evidence>
<proteinExistence type="inferred from homology"/>
<evidence type="ECO:0000256" key="17">
    <source>
        <dbReference type="ARBA" id="ARBA00073810"/>
    </source>
</evidence>
<dbReference type="EMBL" id="GDKF01002186">
    <property type="protein sequence ID" value="JAT76436.1"/>
    <property type="molecule type" value="Transcribed_RNA"/>
</dbReference>
<evidence type="ECO:0000256" key="18">
    <source>
        <dbReference type="SAM" id="MobiDB-lite"/>
    </source>
</evidence>
<evidence type="ECO:0000256" key="15">
    <source>
        <dbReference type="ARBA" id="ARBA00023242"/>
    </source>
</evidence>
<dbReference type="InterPro" id="IPR027417">
    <property type="entry name" value="P-loop_NTPase"/>
</dbReference>
<gene>
    <name evidence="20" type="ORF">g.23842</name>
</gene>
<evidence type="ECO:0000256" key="12">
    <source>
        <dbReference type="ARBA" id="ARBA00023125"/>
    </source>
</evidence>
<dbReference type="InterPro" id="IPR006555">
    <property type="entry name" value="ATP-dep_Helicase_C"/>
</dbReference>
<dbReference type="InterPro" id="IPR010614">
    <property type="entry name" value="RAD3-like_helicase_DEAD"/>
</dbReference>
<feature type="compositionally biased region" description="Pro residues" evidence="18">
    <location>
        <begin position="77"/>
        <end position="89"/>
    </location>
</feature>
<keyword evidence="10" id="KW-0408">Iron</keyword>
<evidence type="ECO:0000256" key="8">
    <source>
        <dbReference type="ARBA" id="ARBA00022806"/>
    </source>
</evidence>
<feature type="region of interest" description="Disordered" evidence="18">
    <location>
        <begin position="373"/>
        <end position="392"/>
    </location>
</feature>
<evidence type="ECO:0000256" key="6">
    <source>
        <dbReference type="ARBA" id="ARBA00022763"/>
    </source>
</evidence>
<dbReference type="GO" id="GO:0051539">
    <property type="term" value="F:4 iron, 4 sulfur cluster binding"/>
    <property type="evidence" value="ECO:0007669"/>
    <property type="project" value="UniProtKB-KW"/>
</dbReference>
<dbReference type="GO" id="GO:0016818">
    <property type="term" value="F:hydrolase activity, acting on acid anhydrides, in phosphorus-containing anhydrides"/>
    <property type="evidence" value="ECO:0007669"/>
    <property type="project" value="InterPro"/>
</dbReference>
<dbReference type="InterPro" id="IPR006554">
    <property type="entry name" value="Helicase-like_DEXD_c2"/>
</dbReference>
<evidence type="ECO:0000256" key="4">
    <source>
        <dbReference type="ARBA" id="ARBA00022723"/>
    </source>
</evidence>
<dbReference type="SMART" id="SM00488">
    <property type="entry name" value="DEXDc2"/>
    <property type="match status" value="1"/>
</dbReference>
<reference evidence="20" key="1">
    <citation type="submission" date="2015-08" db="EMBL/GenBank/DDBJ databases">
        <authorList>
            <person name="Babu N.S."/>
            <person name="Beckwith C.J."/>
            <person name="Beseler K.G."/>
            <person name="Brison A."/>
            <person name="Carone J.V."/>
            <person name="Caskin T.P."/>
            <person name="Diamond M."/>
            <person name="Durham M.E."/>
            <person name="Foxe J.M."/>
            <person name="Go M."/>
            <person name="Henderson B.A."/>
            <person name="Jones I.B."/>
            <person name="McGettigan J.A."/>
            <person name="Micheletti S.J."/>
            <person name="Nasrallah M.E."/>
            <person name="Ortiz D."/>
            <person name="Piller C.R."/>
            <person name="Privatt S.R."/>
            <person name="Schneider S.L."/>
            <person name="Sharp S."/>
            <person name="Smith T.C."/>
            <person name="Stanton J.D."/>
            <person name="Ullery H.E."/>
            <person name="Wilson R.J."/>
            <person name="Serrano M.G."/>
            <person name="Buck G."/>
            <person name="Lee V."/>
            <person name="Wang Y."/>
            <person name="Carvalho R."/>
            <person name="Voegtly L."/>
            <person name="Shi R."/>
            <person name="Duckworth R."/>
            <person name="Johnson A."/>
            <person name="Loviza R."/>
            <person name="Walstead R."/>
            <person name="Shah Z."/>
            <person name="Kiflezghi M."/>
            <person name="Wade K."/>
            <person name="Ball S.L."/>
            <person name="Bradley K.W."/>
            <person name="Asai D.J."/>
            <person name="Bowman C.A."/>
            <person name="Russell D.A."/>
            <person name="Pope W.H."/>
            <person name="Jacobs-Sera D."/>
            <person name="Hendrix R.W."/>
            <person name="Hatfull G.F."/>
        </authorList>
    </citation>
    <scope>NUCLEOTIDE SEQUENCE</scope>
</reference>
<dbReference type="GO" id="GO:0046872">
    <property type="term" value="F:metal ion binding"/>
    <property type="evidence" value="ECO:0007669"/>
    <property type="project" value="UniProtKB-KW"/>
</dbReference>
<protein>
    <recommendedName>
        <fullName evidence="17">Regulator of telomere elongation helicase 1 homolog</fullName>
    </recommendedName>
</protein>
<dbReference type="GO" id="GO:0003677">
    <property type="term" value="F:DNA binding"/>
    <property type="evidence" value="ECO:0007669"/>
    <property type="project" value="UniProtKB-KW"/>
</dbReference>
<keyword evidence="11" id="KW-0411">Iron-sulfur</keyword>
<dbReference type="GO" id="GO:0006289">
    <property type="term" value="P:nucleotide-excision repair"/>
    <property type="evidence" value="ECO:0007669"/>
    <property type="project" value="TreeGrafter"/>
</dbReference>
<dbReference type="SMART" id="SM00487">
    <property type="entry name" value="DEXDc"/>
    <property type="match status" value="1"/>
</dbReference>
<comment type="catalytic activity">
    <reaction evidence="16">
        <text>ATP + H2O = ADP + phosphate + H(+)</text>
        <dbReference type="Rhea" id="RHEA:13065"/>
        <dbReference type="ChEBI" id="CHEBI:15377"/>
        <dbReference type="ChEBI" id="CHEBI:15378"/>
        <dbReference type="ChEBI" id="CHEBI:30616"/>
        <dbReference type="ChEBI" id="CHEBI:43474"/>
        <dbReference type="ChEBI" id="CHEBI:456216"/>
    </reaction>
</comment>
<dbReference type="PANTHER" id="PTHR11472">
    <property type="entry name" value="DNA REPAIR DEAD HELICASE RAD3/XP-D SUBFAMILY MEMBER"/>
    <property type="match status" value="1"/>
</dbReference>
<keyword evidence="12" id="KW-0238">DNA-binding</keyword>
<dbReference type="Pfam" id="PF06733">
    <property type="entry name" value="DEAD_2"/>
    <property type="match status" value="1"/>
</dbReference>